<feature type="domain" description="Cyclic nucleotide-binding" evidence="1">
    <location>
        <begin position="1"/>
        <end position="63"/>
    </location>
</feature>
<evidence type="ECO:0000313" key="3">
    <source>
        <dbReference type="Proteomes" id="UP001165083"/>
    </source>
</evidence>
<reference evidence="2" key="1">
    <citation type="submission" date="2023-04" db="EMBL/GenBank/DDBJ databases">
        <title>Phytophthora lilii NBRC 32176.</title>
        <authorList>
            <person name="Ichikawa N."/>
            <person name="Sato H."/>
            <person name="Tonouchi N."/>
        </authorList>
    </citation>
    <scope>NUCLEOTIDE SEQUENCE</scope>
    <source>
        <strain evidence="2">NBRC 32176</strain>
    </source>
</reference>
<dbReference type="EMBL" id="BSXW01000758">
    <property type="protein sequence ID" value="GMF29139.1"/>
    <property type="molecule type" value="Genomic_DNA"/>
</dbReference>
<keyword evidence="3" id="KW-1185">Reference proteome</keyword>
<dbReference type="InterPro" id="IPR014710">
    <property type="entry name" value="RmlC-like_jellyroll"/>
</dbReference>
<name>A0A9W6UBS1_9STRA</name>
<evidence type="ECO:0000313" key="2">
    <source>
        <dbReference type="EMBL" id="GMF29139.1"/>
    </source>
</evidence>
<gene>
    <name evidence="2" type="ORF">Plil01_001233900</name>
</gene>
<comment type="caution">
    <text evidence="2">The sequence shown here is derived from an EMBL/GenBank/DDBJ whole genome shotgun (WGS) entry which is preliminary data.</text>
</comment>
<evidence type="ECO:0000259" key="1">
    <source>
        <dbReference type="PROSITE" id="PS50042"/>
    </source>
</evidence>
<organism evidence="2 3">
    <name type="scientific">Phytophthora lilii</name>
    <dbReference type="NCBI Taxonomy" id="2077276"/>
    <lineage>
        <taxon>Eukaryota</taxon>
        <taxon>Sar</taxon>
        <taxon>Stramenopiles</taxon>
        <taxon>Oomycota</taxon>
        <taxon>Peronosporomycetes</taxon>
        <taxon>Peronosporales</taxon>
        <taxon>Peronosporaceae</taxon>
        <taxon>Phytophthora</taxon>
    </lineage>
</organism>
<proteinExistence type="predicted"/>
<dbReference type="PROSITE" id="PS50042">
    <property type="entry name" value="CNMP_BINDING_3"/>
    <property type="match status" value="1"/>
</dbReference>
<dbReference type="SUPFAM" id="SSF51206">
    <property type="entry name" value="cAMP-binding domain-like"/>
    <property type="match status" value="1"/>
</dbReference>
<accession>A0A9W6UBS1</accession>
<sequence length="100" mass="11332">MFFVIRGNVLLTSPNGLNPRECLTGDVFAEICPLFPELFAERTIARTFCDLYVLTKAKFDDVMNQYYSGSEPAVLDQMAETLERYNTQQRKTQKILGNGG</sequence>
<dbReference type="InterPro" id="IPR018490">
    <property type="entry name" value="cNMP-bd_dom_sf"/>
</dbReference>
<dbReference type="InterPro" id="IPR000595">
    <property type="entry name" value="cNMP-bd_dom"/>
</dbReference>
<dbReference type="OrthoDB" id="2021138at2759"/>
<dbReference type="AlphaFoldDB" id="A0A9W6UBS1"/>
<dbReference type="Gene3D" id="2.60.120.10">
    <property type="entry name" value="Jelly Rolls"/>
    <property type="match status" value="1"/>
</dbReference>
<dbReference type="Proteomes" id="UP001165083">
    <property type="component" value="Unassembled WGS sequence"/>
</dbReference>
<protein>
    <submittedName>
        <fullName evidence="2">Unnamed protein product</fullName>
    </submittedName>
</protein>